<reference evidence="2 3" key="1">
    <citation type="submission" date="2023-07" db="EMBL/GenBank/DDBJ databases">
        <title>Genomic Encyclopedia of Type Strains, Phase IV (KMG-IV): sequencing the most valuable type-strain genomes for metagenomic binning, comparative biology and taxonomic classification.</title>
        <authorList>
            <person name="Goeker M."/>
        </authorList>
    </citation>
    <scope>NUCLEOTIDE SEQUENCE [LARGE SCALE GENOMIC DNA]</scope>
    <source>
        <strain evidence="2 3">DSM 17723</strain>
    </source>
</reference>
<dbReference type="RefSeq" id="WP_174880787.1">
    <property type="nucleotide sequence ID" value="NZ_CADEPK010000249.1"/>
</dbReference>
<organism evidence="2 3">
    <name type="scientific">Metabacillus niabensis</name>
    <dbReference type="NCBI Taxonomy" id="324854"/>
    <lineage>
        <taxon>Bacteria</taxon>
        <taxon>Bacillati</taxon>
        <taxon>Bacillota</taxon>
        <taxon>Bacilli</taxon>
        <taxon>Bacillales</taxon>
        <taxon>Bacillaceae</taxon>
        <taxon>Metabacillus</taxon>
    </lineage>
</organism>
<evidence type="ECO:0000256" key="1">
    <source>
        <dbReference type="RuleBase" id="RU362001"/>
    </source>
</evidence>
<protein>
    <recommendedName>
        <fullName evidence="1">ESAT-6-like protein</fullName>
    </recommendedName>
</protein>
<dbReference type="InterPro" id="IPR036689">
    <property type="entry name" value="ESAT-6-like_sf"/>
</dbReference>
<sequence>MSGLIQVTPAELHEMATRYANESSEVESQIGELDGMIRQLEDMWKGESSRAFSEQYEQLRPSFVAMQKLLDDIHIQLNNTAKALEDADQQIASQIRG</sequence>
<gene>
    <name evidence="2" type="ORF">J2S02_002965</name>
</gene>
<comment type="caution">
    <text evidence="2">The sequence shown here is derived from an EMBL/GenBank/DDBJ whole genome shotgun (WGS) entry which is preliminary data.</text>
</comment>
<dbReference type="EMBL" id="JAUSTZ010000006">
    <property type="protein sequence ID" value="MDQ0226620.1"/>
    <property type="molecule type" value="Genomic_DNA"/>
</dbReference>
<dbReference type="Pfam" id="PF06013">
    <property type="entry name" value="WXG100"/>
    <property type="match status" value="1"/>
</dbReference>
<keyword evidence="3" id="KW-1185">Reference proteome</keyword>
<dbReference type="Gene3D" id="1.10.287.1060">
    <property type="entry name" value="ESAT-6-like"/>
    <property type="match status" value="1"/>
</dbReference>
<dbReference type="SUPFAM" id="SSF140453">
    <property type="entry name" value="EsxAB dimer-like"/>
    <property type="match status" value="1"/>
</dbReference>
<comment type="similarity">
    <text evidence="1">Belongs to the WXG100 family.</text>
</comment>
<accession>A0ABT9Z3M8</accession>
<dbReference type="Proteomes" id="UP001232245">
    <property type="component" value="Unassembled WGS sequence"/>
</dbReference>
<dbReference type="NCBIfam" id="TIGR03930">
    <property type="entry name" value="WXG100_ESAT6"/>
    <property type="match status" value="1"/>
</dbReference>
<proteinExistence type="inferred from homology"/>
<evidence type="ECO:0000313" key="3">
    <source>
        <dbReference type="Proteomes" id="UP001232245"/>
    </source>
</evidence>
<evidence type="ECO:0000313" key="2">
    <source>
        <dbReference type="EMBL" id="MDQ0226620.1"/>
    </source>
</evidence>
<dbReference type="InterPro" id="IPR010310">
    <property type="entry name" value="T7SS_ESAT-6-like"/>
</dbReference>
<name>A0ABT9Z3M8_9BACI</name>